<keyword evidence="1" id="KW-0812">Transmembrane</keyword>
<keyword evidence="1" id="KW-1133">Transmembrane helix</keyword>
<proteinExistence type="predicted"/>
<dbReference type="AlphaFoldDB" id="A0A9P5PSD8"/>
<gene>
    <name evidence="2" type="ORF">BDP27DRAFT_1364710</name>
</gene>
<reference evidence="2" key="1">
    <citation type="submission" date="2020-11" db="EMBL/GenBank/DDBJ databases">
        <authorList>
            <consortium name="DOE Joint Genome Institute"/>
            <person name="Ahrendt S."/>
            <person name="Riley R."/>
            <person name="Andreopoulos W."/>
            <person name="Labutti K."/>
            <person name="Pangilinan J."/>
            <person name="Ruiz-Duenas F.J."/>
            <person name="Barrasa J.M."/>
            <person name="Sanchez-Garcia M."/>
            <person name="Camarero S."/>
            <person name="Miyauchi S."/>
            <person name="Serrano A."/>
            <person name="Linde D."/>
            <person name="Babiker R."/>
            <person name="Drula E."/>
            <person name="Ayuso-Fernandez I."/>
            <person name="Pacheco R."/>
            <person name="Padilla G."/>
            <person name="Ferreira P."/>
            <person name="Barriuso J."/>
            <person name="Kellner H."/>
            <person name="Castanera R."/>
            <person name="Alfaro M."/>
            <person name="Ramirez L."/>
            <person name="Pisabarro A.G."/>
            <person name="Kuo A."/>
            <person name="Tritt A."/>
            <person name="Lipzen A."/>
            <person name="He G."/>
            <person name="Yan M."/>
            <person name="Ng V."/>
            <person name="Cullen D."/>
            <person name="Martin F."/>
            <person name="Rosso M.-N."/>
            <person name="Henrissat B."/>
            <person name="Hibbett D."/>
            <person name="Martinez A.T."/>
            <person name="Grigoriev I.V."/>
        </authorList>
    </citation>
    <scope>NUCLEOTIDE SEQUENCE</scope>
    <source>
        <strain evidence="2">AH 40177</strain>
    </source>
</reference>
<protein>
    <submittedName>
        <fullName evidence="2">Uncharacterized protein</fullName>
    </submittedName>
</protein>
<keyword evidence="1" id="KW-0472">Membrane</keyword>
<sequence>MACNLFTPCMTLFEHIHSCQQNIGTGSGYDAGDGTYQRYLAGDRTSGFCAPVNNQTLPPHVQNAVCNEEIKIFDTLFTLFWDDGTWFYEYTTQATSEYIASQDNNTFTRCPSTTLNKSPSSSGLQVSGGGMATGVVIGAIAAILFCGFSGGKREWSKGTYEPTRLNLLPWTRKLVNQGPLRGTETEGVFQTEHWTAVYRPPMANRSIDWRISRLRSHVLSIIIWTA</sequence>
<dbReference type="EMBL" id="JADNRY010000070">
    <property type="protein sequence ID" value="KAF9067647.1"/>
    <property type="molecule type" value="Genomic_DNA"/>
</dbReference>
<dbReference type="Proteomes" id="UP000772434">
    <property type="component" value="Unassembled WGS sequence"/>
</dbReference>
<name>A0A9P5PSD8_9AGAR</name>
<organism evidence="2 3">
    <name type="scientific">Rhodocollybia butyracea</name>
    <dbReference type="NCBI Taxonomy" id="206335"/>
    <lineage>
        <taxon>Eukaryota</taxon>
        <taxon>Fungi</taxon>
        <taxon>Dikarya</taxon>
        <taxon>Basidiomycota</taxon>
        <taxon>Agaricomycotina</taxon>
        <taxon>Agaricomycetes</taxon>
        <taxon>Agaricomycetidae</taxon>
        <taxon>Agaricales</taxon>
        <taxon>Marasmiineae</taxon>
        <taxon>Omphalotaceae</taxon>
        <taxon>Rhodocollybia</taxon>
    </lineage>
</organism>
<evidence type="ECO:0000313" key="2">
    <source>
        <dbReference type="EMBL" id="KAF9067647.1"/>
    </source>
</evidence>
<dbReference type="OrthoDB" id="2757214at2759"/>
<keyword evidence="3" id="KW-1185">Reference proteome</keyword>
<feature type="transmembrane region" description="Helical" evidence="1">
    <location>
        <begin position="126"/>
        <end position="148"/>
    </location>
</feature>
<accession>A0A9P5PSD8</accession>
<evidence type="ECO:0000256" key="1">
    <source>
        <dbReference type="SAM" id="Phobius"/>
    </source>
</evidence>
<comment type="caution">
    <text evidence="2">The sequence shown here is derived from an EMBL/GenBank/DDBJ whole genome shotgun (WGS) entry which is preliminary data.</text>
</comment>
<evidence type="ECO:0000313" key="3">
    <source>
        <dbReference type="Proteomes" id="UP000772434"/>
    </source>
</evidence>